<feature type="region of interest" description="Disordered" evidence="1">
    <location>
        <begin position="750"/>
        <end position="796"/>
    </location>
</feature>
<accession>A0A1L9THC3</accession>
<dbReference type="OrthoDB" id="3260408at2759"/>
<dbReference type="GeneID" id="63765541"/>
<dbReference type="STRING" id="1036612.A0A1L9THC3"/>
<dbReference type="PANTHER" id="PTHR23242">
    <property type="entry name" value="TRANSCRIPTION FACTOR HOXA13"/>
    <property type="match status" value="1"/>
</dbReference>
<evidence type="ECO:0000313" key="3">
    <source>
        <dbReference type="Proteomes" id="UP000184356"/>
    </source>
</evidence>
<dbReference type="Proteomes" id="UP000184356">
    <property type="component" value="Unassembled WGS sequence"/>
</dbReference>
<dbReference type="RefSeq" id="XP_040702633.1">
    <property type="nucleotide sequence ID" value="XM_040849468.1"/>
</dbReference>
<sequence>MASSNGKVADSNDRVVLTPERSSPRKTGRIRWTVGLLVRLCIWYFLLTPFFRCPSQTTELTESSPRICKPYLIAKSYVEPHVAPYYNAHAAPYVDVARPYVHVLNEKVYTPASNIAKQGYEAYGAPALDRAQVYGQQQWDANVVPHIQTAKGKASDWYKLQVAPHVDYATATVSPYYHKVNGAYWTTLNGYILPFAAKYQPFIGKTYSSGQEILTTQVMPHAQSAWSSTLSFINYSLWPKVSSLYSENVEPQLVKIGQRLASYREGSRLRSVADEVESSAGYSSTSSSTSVKASTTVASTPSSVSETPTPSLSPTELAAQLRKKIASDLTTWKEKFASASEKGVANLEGRVVEIVDTYLASGAQSDGDKLVAALESAVEDETTAIKRHISALTESLPFVDAPEEEAAAIENLLKEIRNTAVSIRDRAHVIREWHVSFEEGLIRQVSIAVNSTLSVLDNVRDLGLQEIGMRWAWMDGVTYKDWEDYQALKEEFEDWKGKFREIGLQHARIESAKDTADDALSRGMDVAEAAAKELARLKEVGRWKIAAREISEDFSTRSEAPPPLPKPASAEEDIPAAQDEDQEVVSETEEPTADVNDTAGDTDVEVDGGSPKLDNVEKSTESQDAGESFSDDKAEPDVVSEQVSTNDDNQGNAGTSESNEGADVEFNKGFFGAAASVIPEEATDSGYDTDNLDQDEIVEAEATKLSEAVDAEVYNTAPAASQESQSIEDLLSHILGDTNTDFAEKVMARLNAMNQNAKPNQESASSPNDKVDGDAETQEQPQVADANEDQSARNGL</sequence>
<evidence type="ECO:0000313" key="2">
    <source>
        <dbReference type="EMBL" id="OJJ58827.1"/>
    </source>
</evidence>
<reference evidence="3" key="1">
    <citation type="journal article" date="2017" name="Genome Biol.">
        <title>Comparative genomics reveals high biological diversity and specific adaptations in the industrially and medically important fungal genus Aspergillus.</title>
        <authorList>
            <person name="de Vries R.P."/>
            <person name="Riley R."/>
            <person name="Wiebenga A."/>
            <person name="Aguilar-Osorio G."/>
            <person name="Amillis S."/>
            <person name="Uchima C.A."/>
            <person name="Anderluh G."/>
            <person name="Asadollahi M."/>
            <person name="Askin M."/>
            <person name="Barry K."/>
            <person name="Battaglia E."/>
            <person name="Bayram O."/>
            <person name="Benocci T."/>
            <person name="Braus-Stromeyer S.A."/>
            <person name="Caldana C."/>
            <person name="Canovas D."/>
            <person name="Cerqueira G.C."/>
            <person name="Chen F."/>
            <person name="Chen W."/>
            <person name="Choi C."/>
            <person name="Clum A."/>
            <person name="Dos Santos R.A."/>
            <person name="Damasio A.R."/>
            <person name="Diallinas G."/>
            <person name="Emri T."/>
            <person name="Fekete E."/>
            <person name="Flipphi M."/>
            <person name="Freyberg S."/>
            <person name="Gallo A."/>
            <person name="Gournas C."/>
            <person name="Habgood R."/>
            <person name="Hainaut M."/>
            <person name="Harispe M.L."/>
            <person name="Henrissat B."/>
            <person name="Hilden K.S."/>
            <person name="Hope R."/>
            <person name="Hossain A."/>
            <person name="Karabika E."/>
            <person name="Karaffa L."/>
            <person name="Karanyi Z."/>
            <person name="Krasevec N."/>
            <person name="Kuo A."/>
            <person name="Kusch H."/>
            <person name="LaButti K."/>
            <person name="Lagendijk E.L."/>
            <person name="Lapidus A."/>
            <person name="Levasseur A."/>
            <person name="Lindquist E."/>
            <person name="Lipzen A."/>
            <person name="Logrieco A.F."/>
            <person name="MacCabe A."/>
            <person name="Maekelae M.R."/>
            <person name="Malavazi I."/>
            <person name="Melin P."/>
            <person name="Meyer V."/>
            <person name="Mielnichuk N."/>
            <person name="Miskei M."/>
            <person name="Molnar A.P."/>
            <person name="Mule G."/>
            <person name="Ngan C.Y."/>
            <person name="Orejas M."/>
            <person name="Orosz E."/>
            <person name="Ouedraogo J.P."/>
            <person name="Overkamp K.M."/>
            <person name="Park H.-S."/>
            <person name="Perrone G."/>
            <person name="Piumi F."/>
            <person name="Punt P.J."/>
            <person name="Ram A.F."/>
            <person name="Ramon A."/>
            <person name="Rauscher S."/>
            <person name="Record E."/>
            <person name="Riano-Pachon D.M."/>
            <person name="Robert V."/>
            <person name="Roehrig J."/>
            <person name="Ruller R."/>
            <person name="Salamov A."/>
            <person name="Salih N.S."/>
            <person name="Samson R.A."/>
            <person name="Sandor E."/>
            <person name="Sanguinetti M."/>
            <person name="Schuetze T."/>
            <person name="Sepcic K."/>
            <person name="Shelest E."/>
            <person name="Sherlock G."/>
            <person name="Sophianopoulou V."/>
            <person name="Squina F.M."/>
            <person name="Sun H."/>
            <person name="Susca A."/>
            <person name="Todd R.B."/>
            <person name="Tsang A."/>
            <person name="Unkles S.E."/>
            <person name="van de Wiele N."/>
            <person name="van Rossen-Uffink D."/>
            <person name="Oliveira J.V."/>
            <person name="Vesth T.C."/>
            <person name="Visser J."/>
            <person name="Yu J.-H."/>
            <person name="Zhou M."/>
            <person name="Andersen M.R."/>
            <person name="Archer D.B."/>
            <person name="Baker S.E."/>
            <person name="Benoit I."/>
            <person name="Brakhage A.A."/>
            <person name="Braus G.H."/>
            <person name="Fischer R."/>
            <person name="Frisvad J.C."/>
            <person name="Goldman G.H."/>
            <person name="Houbraken J."/>
            <person name="Oakley B."/>
            <person name="Pocsi I."/>
            <person name="Scazzocchio C."/>
            <person name="Seiboth B."/>
            <person name="vanKuyk P.A."/>
            <person name="Wortman J."/>
            <person name="Dyer P.S."/>
            <person name="Grigoriev I.V."/>
        </authorList>
    </citation>
    <scope>NUCLEOTIDE SEQUENCE [LARGE SCALE GENOMIC DNA]</scope>
    <source>
        <strain evidence="3">CBS 593.65</strain>
    </source>
</reference>
<evidence type="ECO:0008006" key="4">
    <source>
        <dbReference type="Google" id="ProtNLM"/>
    </source>
</evidence>
<dbReference type="EMBL" id="KV878586">
    <property type="protein sequence ID" value="OJJ58827.1"/>
    <property type="molecule type" value="Genomic_DNA"/>
</dbReference>
<feature type="region of interest" description="Disordered" evidence="1">
    <location>
        <begin position="280"/>
        <end position="315"/>
    </location>
</feature>
<organism evidence="2 3">
    <name type="scientific">Aspergillus sydowii CBS 593.65</name>
    <dbReference type="NCBI Taxonomy" id="1036612"/>
    <lineage>
        <taxon>Eukaryota</taxon>
        <taxon>Fungi</taxon>
        <taxon>Dikarya</taxon>
        <taxon>Ascomycota</taxon>
        <taxon>Pezizomycotina</taxon>
        <taxon>Eurotiomycetes</taxon>
        <taxon>Eurotiomycetidae</taxon>
        <taxon>Eurotiales</taxon>
        <taxon>Aspergillaceae</taxon>
        <taxon>Aspergillus</taxon>
        <taxon>Aspergillus subgen. Nidulantes</taxon>
    </lineage>
</organism>
<dbReference type="VEuPathDB" id="FungiDB:ASPSYDRAFT_58040"/>
<keyword evidence="3" id="KW-1185">Reference proteome</keyword>
<dbReference type="PANTHER" id="PTHR23242:SF9">
    <property type="entry name" value="TRANSCRIPTION FACTOR HOXA13"/>
    <property type="match status" value="1"/>
</dbReference>
<gene>
    <name evidence="2" type="ORF">ASPSYDRAFT_58040</name>
</gene>
<feature type="compositionally biased region" description="Polar residues" evidence="1">
    <location>
        <begin position="752"/>
        <end position="768"/>
    </location>
</feature>
<name>A0A1L9THC3_9EURO</name>
<feature type="compositionally biased region" description="Polar residues" evidence="1">
    <location>
        <begin position="641"/>
        <end position="659"/>
    </location>
</feature>
<evidence type="ECO:0000256" key="1">
    <source>
        <dbReference type="SAM" id="MobiDB-lite"/>
    </source>
</evidence>
<proteinExistence type="predicted"/>
<dbReference type="AlphaFoldDB" id="A0A1L9THC3"/>
<feature type="compositionally biased region" description="Acidic residues" evidence="1">
    <location>
        <begin position="570"/>
        <end position="592"/>
    </location>
</feature>
<feature type="region of interest" description="Disordered" evidence="1">
    <location>
        <begin position="553"/>
        <end position="666"/>
    </location>
</feature>
<feature type="region of interest" description="Disordered" evidence="1">
    <location>
        <begin position="1"/>
        <end position="20"/>
    </location>
</feature>
<protein>
    <recommendedName>
        <fullName evidence="4">Transcription factor hoxa13</fullName>
    </recommendedName>
</protein>